<sequence length="131" mass="14566">MIKSTSEEEGRKNTFAKLITSNSRFISFQVRGLLPFKKEASVPSADQTKTFLFAIRFRSGSDLQGAISNKQTLDHSPHLPFNAGIFPPTKAILGPPFFMLGKRTSTFFLVGEVICLWENSFICSSNTHPAH</sequence>
<protein>
    <submittedName>
        <fullName evidence="1">Uncharacterized protein</fullName>
    </submittedName>
</protein>
<gene>
    <name evidence="1" type="ORF">CEXT_324751</name>
</gene>
<name>A0AAV4WHP4_CAEEX</name>
<evidence type="ECO:0000313" key="2">
    <source>
        <dbReference type="Proteomes" id="UP001054945"/>
    </source>
</evidence>
<keyword evidence="2" id="KW-1185">Reference proteome</keyword>
<reference evidence="1 2" key="1">
    <citation type="submission" date="2021-06" db="EMBL/GenBank/DDBJ databases">
        <title>Caerostris extrusa draft genome.</title>
        <authorList>
            <person name="Kono N."/>
            <person name="Arakawa K."/>
        </authorList>
    </citation>
    <scope>NUCLEOTIDE SEQUENCE [LARGE SCALE GENOMIC DNA]</scope>
</reference>
<dbReference type="Proteomes" id="UP001054945">
    <property type="component" value="Unassembled WGS sequence"/>
</dbReference>
<comment type="caution">
    <text evidence="1">The sequence shown here is derived from an EMBL/GenBank/DDBJ whole genome shotgun (WGS) entry which is preliminary data.</text>
</comment>
<dbReference type="EMBL" id="BPLR01016206">
    <property type="protein sequence ID" value="GIY82061.1"/>
    <property type="molecule type" value="Genomic_DNA"/>
</dbReference>
<proteinExistence type="predicted"/>
<accession>A0AAV4WHP4</accession>
<organism evidence="1 2">
    <name type="scientific">Caerostris extrusa</name>
    <name type="common">Bark spider</name>
    <name type="synonym">Caerostris bankana</name>
    <dbReference type="NCBI Taxonomy" id="172846"/>
    <lineage>
        <taxon>Eukaryota</taxon>
        <taxon>Metazoa</taxon>
        <taxon>Ecdysozoa</taxon>
        <taxon>Arthropoda</taxon>
        <taxon>Chelicerata</taxon>
        <taxon>Arachnida</taxon>
        <taxon>Araneae</taxon>
        <taxon>Araneomorphae</taxon>
        <taxon>Entelegynae</taxon>
        <taxon>Araneoidea</taxon>
        <taxon>Araneidae</taxon>
        <taxon>Caerostris</taxon>
    </lineage>
</organism>
<dbReference type="AlphaFoldDB" id="A0AAV4WHP4"/>
<evidence type="ECO:0000313" key="1">
    <source>
        <dbReference type="EMBL" id="GIY82061.1"/>
    </source>
</evidence>